<protein>
    <recommendedName>
        <fullName evidence="2">Agarase</fullName>
    </recommendedName>
</protein>
<accession>A0A644VPC6</accession>
<dbReference type="AlphaFoldDB" id="A0A644VPC6"/>
<dbReference type="InterPro" id="IPR017853">
    <property type="entry name" value="GH"/>
</dbReference>
<proteinExistence type="predicted"/>
<dbReference type="Gene3D" id="3.20.20.80">
    <property type="entry name" value="Glycosidases"/>
    <property type="match status" value="1"/>
</dbReference>
<name>A0A644VPC6_9ZZZZ</name>
<comment type="caution">
    <text evidence="1">The sequence shown here is derived from an EMBL/GenBank/DDBJ whole genome shotgun (WGS) entry which is preliminary data.</text>
</comment>
<gene>
    <name evidence="1" type="ORF">SDC9_39331</name>
</gene>
<dbReference type="SUPFAM" id="SSF51445">
    <property type="entry name" value="(Trans)glycosidases"/>
    <property type="match status" value="1"/>
</dbReference>
<dbReference type="EMBL" id="VSSQ01000384">
    <property type="protein sequence ID" value="MPL93205.1"/>
    <property type="molecule type" value="Genomic_DNA"/>
</dbReference>
<organism evidence="1">
    <name type="scientific">bioreactor metagenome</name>
    <dbReference type="NCBI Taxonomy" id="1076179"/>
    <lineage>
        <taxon>unclassified sequences</taxon>
        <taxon>metagenomes</taxon>
        <taxon>ecological metagenomes</taxon>
    </lineage>
</organism>
<evidence type="ECO:0008006" key="2">
    <source>
        <dbReference type="Google" id="ProtNLM"/>
    </source>
</evidence>
<reference evidence="1" key="1">
    <citation type="submission" date="2019-08" db="EMBL/GenBank/DDBJ databases">
        <authorList>
            <person name="Kucharzyk K."/>
            <person name="Murdoch R.W."/>
            <person name="Higgins S."/>
            <person name="Loffler F."/>
        </authorList>
    </citation>
    <scope>NUCLEOTIDE SEQUENCE</scope>
</reference>
<evidence type="ECO:0000313" key="1">
    <source>
        <dbReference type="EMBL" id="MPL93205.1"/>
    </source>
</evidence>
<sequence length="507" mass="58581">MIFRFFKIFICLLLCYINIGCTDKPELVPEGANPPKYDKDFVFPVEYKKNLSSAWTTDVNSLNTLLVENIGRYPVRNIQVANEWGSRPDNLTFTDIKGKEGFFRIGKNNGRWYFIDPTGKGNIIRGTQDVRPFNDSHYASAFPGGDAEWSKKTGEYLVKNGFNCTIYGGLYPVSMPSEIAENILRPNNGANKVAYMEVLFMLRTFIWQSKANRSFSFDDTKHNRLYMIYEDDYLNFIDNWARTKCALYVNDPHFVGYMIDNELNHKAYNNQSPQRGINIYSILENADGSLTGSRIRDKAVEFWKTQLKEKPLIEITDSDIEAFSAVVADDYFRTTTEAVRRYDSNHLILGTRLYDQNKYNKVVLQACARYCDVISINYYNTWSVENFYVNNIREWTNDTPFIVTEFYAKGADARFNGAPVANNDGGGWIVRGQKERGYYYQNMCVGLLKAKNCVGWLHFNYRDLNLNGDITNKGIVSLDYKPYEEFVEAMKVMHVNTYPLIDFFDGK</sequence>